<dbReference type="SMART" id="SM00842">
    <property type="entry name" value="FtsA"/>
    <property type="match status" value="1"/>
</dbReference>
<comment type="subunit">
    <text evidence="5">Self-interacts. Interacts with FtsZ.</text>
</comment>
<keyword evidence="2 5" id="KW-0132">Cell division</keyword>
<dbReference type="InterPro" id="IPR043129">
    <property type="entry name" value="ATPase_NBD"/>
</dbReference>
<dbReference type="PANTHER" id="PTHR32432">
    <property type="entry name" value="CELL DIVISION PROTEIN FTSA-RELATED"/>
    <property type="match status" value="1"/>
</dbReference>
<evidence type="ECO:0000313" key="9">
    <source>
        <dbReference type="Proteomes" id="UP000308054"/>
    </source>
</evidence>
<dbReference type="Pfam" id="PF02491">
    <property type="entry name" value="SHS2_FTSA"/>
    <property type="match status" value="1"/>
</dbReference>
<comment type="subcellular location">
    <subcellularLocation>
        <location evidence="5">Cell membrane</location>
        <topology evidence="5">Peripheral membrane protein</topology>
        <orientation evidence="5">Cytoplasmic side</orientation>
    </subcellularLocation>
    <text evidence="5">Localizes to the Z ring in an FtsZ-dependent manner. Targeted to the membrane through a conserved C-terminal amphipathic helix.</text>
</comment>
<dbReference type="InterPro" id="IPR003494">
    <property type="entry name" value="SHS2_FtsA"/>
</dbReference>
<dbReference type="AlphaFoldDB" id="A0A4S2H309"/>
<keyword evidence="9" id="KW-1185">Reference proteome</keyword>
<organism evidence="8 9">
    <name type="scientific">Marinicauda algicola</name>
    <dbReference type="NCBI Taxonomy" id="2029849"/>
    <lineage>
        <taxon>Bacteria</taxon>
        <taxon>Pseudomonadati</taxon>
        <taxon>Pseudomonadota</taxon>
        <taxon>Alphaproteobacteria</taxon>
        <taxon>Maricaulales</taxon>
        <taxon>Maricaulaceae</taxon>
        <taxon>Marinicauda</taxon>
    </lineage>
</organism>
<dbReference type="Gene3D" id="3.30.420.40">
    <property type="match status" value="2"/>
</dbReference>
<dbReference type="CDD" id="cd24048">
    <property type="entry name" value="ASKHA_NBD_FtsA"/>
    <property type="match status" value="1"/>
</dbReference>
<dbReference type="OrthoDB" id="9810567at2"/>
<comment type="function">
    <text evidence="5 6">Cell division protein that is involved in the assembly of the Z ring. May serve as a membrane anchor for the Z ring.</text>
</comment>
<dbReference type="SUPFAM" id="SSF53067">
    <property type="entry name" value="Actin-like ATPase domain"/>
    <property type="match status" value="2"/>
</dbReference>
<dbReference type="PANTHER" id="PTHR32432:SF4">
    <property type="entry name" value="CELL DIVISION PROTEIN FTSA"/>
    <property type="match status" value="1"/>
</dbReference>
<evidence type="ECO:0000259" key="7">
    <source>
        <dbReference type="SMART" id="SM00842"/>
    </source>
</evidence>
<comment type="caution">
    <text evidence="8">The sequence shown here is derived from an EMBL/GenBank/DDBJ whole genome shotgun (WGS) entry which is preliminary data.</text>
</comment>
<dbReference type="HAMAP" id="MF_02033">
    <property type="entry name" value="FtsA"/>
    <property type="match status" value="1"/>
</dbReference>
<dbReference type="PIRSF" id="PIRSF003101">
    <property type="entry name" value="FtsA"/>
    <property type="match status" value="1"/>
</dbReference>
<proteinExistence type="inferred from homology"/>
<dbReference type="InterPro" id="IPR050696">
    <property type="entry name" value="FtsA/MreB"/>
</dbReference>
<gene>
    <name evidence="5 8" type="primary">ftsA</name>
    <name evidence="8" type="ORF">E5163_02305</name>
</gene>
<reference evidence="8 9" key="1">
    <citation type="journal article" date="2017" name="Int. J. Syst. Evol. Microbiol.">
        <title>Marinicauda algicola sp. nov., isolated from a marine red alga Rhodosorus marinus.</title>
        <authorList>
            <person name="Jeong S.E."/>
            <person name="Jeon S.H."/>
            <person name="Chun B.H."/>
            <person name="Kim D.W."/>
            <person name="Jeon C.O."/>
        </authorList>
    </citation>
    <scope>NUCLEOTIDE SEQUENCE [LARGE SCALE GENOMIC DNA]</scope>
    <source>
        <strain evidence="8 9">JCM 31718</strain>
    </source>
</reference>
<evidence type="ECO:0000256" key="1">
    <source>
        <dbReference type="ARBA" id="ARBA00022475"/>
    </source>
</evidence>
<evidence type="ECO:0000256" key="2">
    <source>
        <dbReference type="ARBA" id="ARBA00022618"/>
    </source>
</evidence>
<dbReference type="RefSeq" id="WP_135994482.1">
    <property type="nucleotide sequence ID" value="NZ_CP071057.1"/>
</dbReference>
<dbReference type="GO" id="GO:0009898">
    <property type="term" value="C:cytoplasmic side of plasma membrane"/>
    <property type="evidence" value="ECO:0007669"/>
    <property type="project" value="UniProtKB-UniRule"/>
</dbReference>
<dbReference type="GO" id="GO:0043093">
    <property type="term" value="P:FtsZ-dependent cytokinesis"/>
    <property type="evidence" value="ECO:0007669"/>
    <property type="project" value="UniProtKB-UniRule"/>
</dbReference>
<accession>A0A4S2H309</accession>
<dbReference type="EMBL" id="SRXW01000001">
    <property type="protein sequence ID" value="TGY89985.1"/>
    <property type="molecule type" value="Genomic_DNA"/>
</dbReference>
<evidence type="ECO:0000256" key="5">
    <source>
        <dbReference type="HAMAP-Rule" id="MF_02033"/>
    </source>
</evidence>
<keyword evidence="1 5" id="KW-1003">Cell membrane</keyword>
<sequence length="443" mass="46080">MGLFDRLRTEDEDAAGAPAAKPGLFAALEVGTSKTVCFIVKSEATIAGSRLRVVGVGHQSSRGVRGGTIVDMNAAQSSIKTAVENAERMAGHAVSEVTLVTAAGGLSSTRIGVEAPLSRREVSDRDLRHALREGLQTFFEPGRVMLHAIPLGWRVDNHRGVKDPRGMFGRELGVDLHIVTAPIEPLRNLATCVERCRLSIAGIVATPYAAGLSALVEDELLLGAMVIDMGAATTSVGVFAEGSLIHVDGVPIGGAHVTSDIARGLSTPVSAAERIKVLYGSALDSPDDDQVMIETPPVAGDGDTTMVQQPRALLNAVIRPRLEEVFELLRDRLDAAGVSRAAGRRLVLTGGAAQLPGAAELAGRVLSKQVRIGRPSGLHGLGDAVSGPAFSACAGVIVRRARGSAEAIAGPPPLNGAGERRLKAAAGGERGPKAILRWFAESF</sequence>
<name>A0A4S2H309_9PROT</name>
<protein>
    <recommendedName>
        <fullName evidence="5 6">Cell division protein FtsA</fullName>
    </recommendedName>
</protein>
<keyword evidence="4 5" id="KW-0131">Cell cycle</keyword>
<dbReference type="Proteomes" id="UP000308054">
    <property type="component" value="Unassembled WGS sequence"/>
</dbReference>
<evidence type="ECO:0000256" key="6">
    <source>
        <dbReference type="PIRNR" id="PIRNR003101"/>
    </source>
</evidence>
<evidence type="ECO:0000256" key="3">
    <source>
        <dbReference type="ARBA" id="ARBA00023136"/>
    </source>
</evidence>
<dbReference type="NCBIfam" id="TIGR01174">
    <property type="entry name" value="ftsA"/>
    <property type="match status" value="1"/>
</dbReference>
<evidence type="ECO:0000256" key="4">
    <source>
        <dbReference type="ARBA" id="ARBA00023306"/>
    </source>
</evidence>
<keyword evidence="3 5" id="KW-0472">Membrane</keyword>
<evidence type="ECO:0000313" key="8">
    <source>
        <dbReference type="EMBL" id="TGY89985.1"/>
    </source>
</evidence>
<comment type="similarity">
    <text evidence="5 6">Belongs to the FtsA/MreB family.</text>
</comment>
<dbReference type="InterPro" id="IPR020823">
    <property type="entry name" value="Cell_div_FtsA"/>
</dbReference>
<dbReference type="GO" id="GO:0032153">
    <property type="term" value="C:cell division site"/>
    <property type="evidence" value="ECO:0007669"/>
    <property type="project" value="UniProtKB-UniRule"/>
</dbReference>
<feature type="domain" description="SHS2" evidence="7">
    <location>
        <begin position="25"/>
        <end position="214"/>
    </location>
</feature>
<dbReference type="Pfam" id="PF14450">
    <property type="entry name" value="FtsA"/>
    <property type="match status" value="2"/>
</dbReference>